<accession>A0ABX1JTT6</accession>
<feature type="non-terminal residue" evidence="2">
    <location>
        <position position="485"/>
    </location>
</feature>
<evidence type="ECO:0000256" key="1">
    <source>
        <dbReference type="SAM" id="SignalP"/>
    </source>
</evidence>
<keyword evidence="3" id="KW-1185">Reference proteome</keyword>
<dbReference type="PROSITE" id="PS51318">
    <property type="entry name" value="TAT"/>
    <property type="match status" value="1"/>
</dbReference>
<dbReference type="InterPro" id="IPR006311">
    <property type="entry name" value="TAT_signal"/>
</dbReference>
<feature type="chain" id="PRO_5046089688" description="Cell wall-binding repeat 2 family protein" evidence="1">
    <location>
        <begin position="43"/>
        <end position="485"/>
    </location>
</feature>
<sequence>MGGIPGSADSGQGAGRRPLLAVAAACLAAAAVLSGCTGSAPADDASASAAAGQGRPQRNPDQVFLRTAPAAPQLISGTDAESALAASRALFESSPLALAAASSDAGAVEAAAEDAVLLGVPLLLSGDGLAAELGRLKVRQVKTYGEPAGGWEPLPEGVRMLGADDRPQPPVPAAAPSAYSVLLDEQAAGLPATVAVVRAAGARMRVDPASDPRQEPETVAFLRRMPGNSILGIGASFGTPPDFARRAGAALTVPELPGGGLLAFPARRMVALYGHPSGPALGALGEQGPDAGIRRARKLASGYQEYSSQPVIPAFEIIASVATASAGPDGSYSNLTDPQQLRPWVDAAGEAGLYVVLDLQPGRTDFLTQARHYADLLSQPHVGLALDPEWRLGPGQRHMEQIGSGGAAEINRVSDWLAGLTRQHNLPQKVLIIHQFRQDMVRNEHRVDTSHEELAVVLHADGHGTAGQKLETWNALLEVAPKGAW</sequence>
<evidence type="ECO:0000313" key="3">
    <source>
        <dbReference type="Proteomes" id="UP000523795"/>
    </source>
</evidence>
<name>A0ABX1JTT6_9MICC</name>
<gene>
    <name evidence="2" type="ORF">HER39_18130</name>
</gene>
<dbReference type="Proteomes" id="UP000523795">
    <property type="component" value="Unassembled WGS sequence"/>
</dbReference>
<reference evidence="2 3" key="1">
    <citation type="submission" date="2020-04" db="EMBL/GenBank/DDBJ databases">
        <authorList>
            <person name="Liu S."/>
        </authorList>
    </citation>
    <scope>NUCLEOTIDE SEQUENCE [LARGE SCALE GENOMIC DNA]</scope>
    <source>
        <strain evidence="2 3">CGMCC 1.15091</strain>
    </source>
</reference>
<evidence type="ECO:0000313" key="2">
    <source>
        <dbReference type="EMBL" id="NKX52456.1"/>
    </source>
</evidence>
<evidence type="ECO:0008006" key="4">
    <source>
        <dbReference type="Google" id="ProtNLM"/>
    </source>
</evidence>
<feature type="signal peptide" evidence="1">
    <location>
        <begin position="1"/>
        <end position="42"/>
    </location>
</feature>
<keyword evidence="1" id="KW-0732">Signal</keyword>
<comment type="caution">
    <text evidence="2">The sequence shown here is derived from an EMBL/GenBank/DDBJ whole genome shotgun (WGS) entry which is preliminary data.</text>
</comment>
<organism evidence="2 3">
    <name type="scientific">Arthrobacter deserti</name>
    <dbReference type="NCBI Taxonomy" id="1742687"/>
    <lineage>
        <taxon>Bacteria</taxon>
        <taxon>Bacillati</taxon>
        <taxon>Actinomycetota</taxon>
        <taxon>Actinomycetes</taxon>
        <taxon>Micrococcales</taxon>
        <taxon>Micrococcaceae</taxon>
        <taxon>Arthrobacter</taxon>
    </lineage>
</organism>
<proteinExistence type="predicted"/>
<protein>
    <recommendedName>
        <fullName evidence="4">Cell wall-binding repeat 2 family protein</fullName>
    </recommendedName>
</protein>
<dbReference type="EMBL" id="JAAZSR010000543">
    <property type="protein sequence ID" value="NKX52456.1"/>
    <property type="molecule type" value="Genomic_DNA"/>
</dbReference>